<dbReference type="PANTHER" id="PTHR35007:SF2">
    <property type="entry name" value="PILUS ASSEMBLE PROTEIN"/>
    <property type="match status" value="1"/>
</dbReference>
<dbReference type="AlphaFoldDB" id="A0A1U9JY29"/>
<evidence type="ECO:0000256" key="6">
    <source>
        <dbReference type="SAM" id="Phobius"/>
    </source>
</evidence>
<evidence type="ECO:0000256" key="4">
    <source>
        <dbReference type="ARBA" id="ARBA00022989"/>
    </source>
</evidence>
<reference evidence="8 9" key="1">
    <citation type="submission" date="2017-01" db="EMBL/GenBank/DDBJ databases">
        <title>Complete Genome Sequence of Paenalcaligenes hominis, Isolated from a paraplegic Patient with neurogenic bladder.</title>
        <authorList>
            <person name="Mukhopadhyay R."/>
            <person name="Joaquin J."/>
            <person name="Hogue R."/>
            <person name="Kilaru A."/>
            <person name="Jospin G."/>
            <person name="Mars K."/>
            <person name="Eisen J.A."/>
            <person name="Chaturvedi V."/>
        </authorList>
    </citation>
    <scope>NUCLEOTIDE SEQUENCE [LARGE SCALE GENOMIC DNA]</scope>
    <source>
        <strain evidence="8 9">15S00501</strain>
    </source>
</reference>
<evidence type="ECO:0000256" key="1">
    <source>
        <dbReference type="ARBA" id="ARBA00004651"/>
    </source>
</evidence>
<protein>
    <recommendedName>
        <fullName evidence="7">Type II secretion system protein GspF domain-containing protein</fullName>
    </recommendedName>
</protein>
<evidence type="ECO:0000256" key="5">
    <source>
        <dbReference type="ARBA" id="ARBA00023136"/>
    </source>
</evidence>
<dbReference type="EMBL" id="CP019697">
    <property type="protein sequence ID" value="AQS50695.1"/>
    <property type="molecule type" value="Genomic_DNA"/>
</dbReference>
<dbReference type="Proteomes" id="UP000189369">
    <property type="component" value="Chromosome"/>
</dbReference>
<organism evidence="8 9">
    <name type="scientific">Paenalcaligenes hominis</name>
    <dbReference type="NCBI Taxonomy" id="643674"/>
    <lineage>
        <taxon>Bacteria</taxon>
        <taxon>Pseudomonadati</taxon>
        <taxon>Pseudomonadota</taxon>
        <taxon>Betaproteobacteria</taxon>
        <taxon>Burkholderiales</taxon>
        <taxon>Alcaligenaceae</taxon>
        <taxon>Paenalcaligenes</taxon>
    </lineage>
</organism>
<dbReference type="InterPro" id="IPR042094">
    <property type="entry name" value="T2SS_GspF_sf"/>
</dbReference>
<name>A0A1U9JY29_9BURK</name>
<keyword evidence="3 6" id="KW-0812">Transmembrane</keyword>
<gene>
    <name evidence="8" type="ORF">PAEH1_02490</name>
</gene>
<dbReference type="OrthoDB" id="9810662at2"/>
<evidence type="ECO:0000259" key="7">
    <source>
        <dbReference type="Pfam" id="PF00482"/>
    </source>
</evidence>
<evidence type="ECO:0000256" key="2">
    <source>
        <dbReference type="ARBA" id="ARBA00022475"/>
    </source>
</evidence>
<keyword evidence="5 6" id="KW-0472">Membrane</keyword>
<evidence type="ECO:0000313" key="9">
    <source>
        <dbReference type="Proteomes" id="UP000189369"/>
    </source>
</evidence>
<dbReference type="Gene3D" id="1.20.81.30">
    <property type="entry name" value="Type II secretion system (T2SS), domain F"/>
    <property type="match status" value="1"/>
</dbReference>
<sequence>MWWFLSLCSAGIAMLLIVAGVWWPWVRSYPVAKSVSWLQPWWLAWVQICSPVLSWRYRWYLQRELGAAAQQPQLADSFFAKQCAGVMACFGMASVWALVKQQPAYVVTGIVAAVLAFSLPLVRARQQRHQSKKHMQRDFPFMLDLICLSIEAGHGIQHALFMCSAELPDGALKQQLLLTLESMRAGLTREQAFKDFTDRVDLPEAYAFVAALQQTIELGGRLAPALRQQAQQRRQERFLRAEKQALEAPVKMLLPLVVCIFPCTFFVIAYPLFFQLWQQL</sequence>
<dbReference type="STRING" id="643674.PAEH1_02490"/>
<dbReference type="KEGG" id="phn:PAEH1_02490"/>
<feature type="transmembrane region" description="Helical" evidence="6">
    <location>
        <begin position="7"/>
        <end position="25"/>
    </location>
</feature>
<feature type="transmembrane region" description="Helical" evidence="6">
    <location>
        <begin position="104"/>
        <end position="122"/>
    </location>
</feature>
<comment type="subcellular location">
    <subcellularLocation>
        <location evidence="1">Cell membrane</location>
        <topology evidence="1">Multi-pass membrane protein</topology>
    </subcellularLocation>
</comment>
<feature type="transmembrane region" description="Helical" evidence="6">
    <location>
        <begin position="78"/>
        <end position="98"/>
    </location>
</feature>
<accession>A0A1U9JY29</accession>
<keyword evidence="4 6" id="KW-1133">Transmembrane helix</keyword>
<feature type="domain" description="Type II secretion system protein GspF" evidence="7">
    <location>
        <begin position="143"/>
        <end position="268"/>
    </location>
</feature>
<dbReference type="InterPro" id="IPR018076">
    <property type="entry name" value="T2SS_GspF_dom"/>
</dbReference>
<dbReference type="GO" id="GO:0005886">
    <property type="term" value="C:plasma membrane"/>
    <property type="evidence" value="ECO:0007669"/>
    <property type="project" value="UniProtKB-SubCell"/>
</dbReference>
<feature type="transmembrane region" description="Helical" evidence="6">
    <location>
        <begin position="37"/>
        <end position="57"/>
    </location>
</feature>
<proteinExistence type="predicted"/>
<evidence type="ECO:0000256" key="3">
    <source>
        <dbReference type="ARBA" id="ARBA00022692"/>
    </source>
</evidence>
<keyword evidence="2" id="KW-1003">Cell membrane</keyword>
<dbReference type="PANTHER" id="PTHR35007">
    <property type="entry name" value="INTEGRAL MEMBRANE PROTEIN-RELATED"/>
    <property type="match status" value="1"/>
</dbReference>
<evidence type="ECO:0000313" key="8">
    <source>
        <dbReference type="EMBL" id="AQS50695.1"/>
    </source>
</evidence>
<feature type="transmembrane region" description="Helical" evidence="6">
    <location>
        <begin position="253"/>
        <end position="273"/>
    </location>
</feature>
<dbReference type="Pfam" id="PF00482">
    <property type="entry name" value="T2SSF"/>
    <property type="match status" value="1"/>
</dbReference>